<dbReference type="GeneID" id="110298842"/>
<evidence type="ECO:0000256" key="5">
    <source>
        <dbReference type="ARBA" id="ARBA00023170"/>
    </source>
</evidence>
<dbReference type="InterPro" id="IPR001368">
    <property type="entry name" value="TNFR/NGFR_Cys_rich_reg"/>
</dbReference>
<feature type="transmembrane region" description="Helical" evidence="8">
    <location>
        <begin position="169"/>
        <end position="189"/>
    </location>
</feature>
<organism evidence="11 12">
    <name type="scientific">Mus caroli</name>
    <name type="common">Ryukyu mouse</name>
    <name type="synonym">Ricefield mouse</name>
    <dbReference type="NCBI Taxonomy" id="10089"/>
    <lineage>
        <taxon>Eukaryota</taxon>
        <taxon>Metazoa</taxon>
        <taxon>Chordata</taxon>
        <taxon>Craniata</taxon>
        <taxon>Vertebrata</taxon>
        <taxon>Euteleostomi</taxon>
        <taxon>Mammalia</taxon>
        <taxon>Eutheria</taxon>
        <taxon>Euarchontoglires</taxon>
        <taxon>Glires</taxon>
        <taxon>Rodentia</taxon>
        <taxon>Myomorpha</taxon>
        <taxon>Muroidea</taxon>
        <taxon>Muridae</taxon>
        <taxon>Murinae</taxon>
        <taxon>Mus</taxon>
        <taxon>Mus</taxon>
    </lineage>
</organism>
<dbReference type="CDD" id="cd15837">
    <property type="entry name" value="TNFRSF26"/>
    <property type="match status" value="1"/>
</dbReference>
<feature type="chain" id="PRO_5027715246" evidence="9">
    <location>
        <begin position="33"/>
        <end position="191"/>
    </location>
</feature>
<evidence type="ECO:0000313" key="12">
    <source>
        <dbReference type="RefSeq" id="XP_021024022.1"/>
    </source>
</evidence>
<dbReference type="GO" id="GO:0009986">
    <property type="term" value="C:cell surface"/>
    <property type="evidence" value="ECO:0007669"/>
    <property type="project" value="TreeGrafter"/>
</dbReference>
<dbReference type="GO" id="GO:0043065">
    <property type="term" value="P:positive regulation of apoptotic process"/>
    <property type="evidence" value="ECO:0007669"/>
    <property type="project" value="TreeGrafter"/>
</dbReference>
<dbReference type="PANTHER" id="PTHR46330">
    <property type="entry name" value="TUMOR NECROSIS FACTOR RECEPTOR SUPERFAMILY MEMBER 10B"/>
    <property type="match status" value="1"/>
</dbReference>
<dbReference type="PANTHER" id="PTHR46330:SF16">
    <property type="entry name" value="TUMOR NECROSIS FACTOR RECEPTOR SUPERFAMILY MEMBER 22"/>
    <property type="match status" value="1"/>
</dbReference>
<keyword evidence="8" id="KW-1133">Transmembrane helix</keyword>
<feature type="disulfide bond" evidence="7">
    <location>
        <begin position="96"/>
        <end position="109"/>
    </location>
</feature>
<evidence type="ECO:0000256" key="3">
    <source>
        <dbReference type="ARBA" id="ARBA00023136"/>
    </source>
</evidence>
<feature type="disulfide bond" evidence="7">
    <location>
        <begin position="140"/>
        <end position="158"/>
    </location>
</feature>
<keyword evidence="9" id="KW-0732">Signal</keyword>
<sequence length="191" mass="21325">MFGFCCLASSLSRLFLWLLLLLLNLPLQVKFAMLESHSFDCPTGENWSKDVCCKNCSAGTFVQAPCKISHTQGQCEKCPPGTFTEKDNYLDDCILCSTCNKDQEMVADCSATSDRKCQCKKGLYYYDPGFPESCRPCTKCPQGIHVLHECNSTANTVCSSSVSNRRNRLFLLLSPLCVLIVSIVVFCIIRR</sequence>
<accession>A0A6P5PY21</accession>
<keyword evidence="3 8" id="KW-0472">Membrane</keyword>
<dbReference type="PROSITE" id="PS50050">
    <property type="entry name" value="TNFR_NGFR_2"/>
    <property type="match status" value="2"/>
</dbReference>
<evidence type="ECO:0000256" key="8">
    <source>
        <dbReference type="SAM" id="Phobius"/>
    </source>
</evidence>
<keyword evidence="5" id="KW-0675">Receptor</keyword>
<dbReference type="GO" id="GO:0036462">
    <property type="term" value="P:TRAIL-activated apoptotic signaling pathway"/>
    <property type="evidence" value="ECO:0007669"/>
    <property type="project" value="TreeGrafter"/>
</dbReference>
<feature type="signal peptide" evidence="9">
    <location>
        <begin position="1"/>
        <end position="32"/>
    </location>
</feature>
<evidence type="ECO:0000259" key="10">
    <source>
        <dbReference type="PROSITE" id="PS50050"/>
    </source>
</evidence>
<dbReference type="SMART" id="SM00208">
    <property type="entry name" value="TNFR"/>
    <property type="match status" value="3"/>
</dbReference>
<dbReference type="Gene3D" id="2.10.50.10">
    <property type="entry name" value="Tumor Necrosis Factor Receptor, subunit A, domain 2"/>
    <property type="match status" value="3"/>
</dbReference>
<feature type="domain" description="TNFR-Cys" evidence="10">
    <location>
        <begin position="118"/>
        <end position="158"/>
    </location>
</feature>
<dbReference type="Proteomes" id="UP000515126">
    <property type="component" value="Chromosome 7"/>
</dbReference>
<dbReference type="KEGG" id="mcal:110298842"/>
<evidence type="ECO:0000256" key="9">
    <source>
        <dbReference type="SAM" id="SignalP"/>
    </source>
</evidence>
<keyword evidence="4 7" id="KW-1015">Disulfide bond</keyword>
<protein>
    <submittedName>
        <fullName evidence="12">Tumor necrosis factor receptor superfamily member 22-like isoform X1</fullName>
    </submittedName>
</protein>
<feature type="disulfide bond" evidence="7">
    <location>
        <begin position="137"/>
        <end position="150"/>
    </location>
</feature>
<reference evidence="12" key="1">
    <citation type="submission" date="2025-08" db="UniProtKB">
        <authorList>
            <consortium name="RefSeq"/>
        </authorList>
    </citation>
    <scope>IDENTIFICATION</scope>
</reference>
<dbReference type="SUPFAM" id="SSF57586">
    <property type="entry name" value="TNF receptor-like"/>
    <property type="match status" value="2"/>
</dbReference>
<evidence type="ECO:0000313" key="11">
    <source>
        <dbReference type="Proteomes" id="UP000515126"/>
    </source>
</evidence>
<evidence type="ECO:0000256" key="6">
    <source>
        <dbReference type="ARBA" id="ARBA00023180"/>
    </source>
</evidence>
<keyword evidence="11" id="KW-1185">Reference proteome</keyword>
<name>A0A6P5PY21_MUSCR</name>
<dbReference type="Pfam" id="PF00020">
    <property type="entry name" value="TNFR_c6"/>
    <property type="match status" value="2"/>
</dbReference>
<keyword evidence="6" id="KW-0325">Glycoprotein</keyword>
<gene>
    <name evidence="12" type="primary">LOC110298842</name>
</gene>
<dbReference type="InterPro" id="IPR034062">
    <property type="entry name" value="TNFRSF26_N"/>
</dbReference>
<evidence type="ECO:0000256" key="2">
    <source>
        <dbReference type="ARBA" id="ARBA00022737"/>
    </source>
</evidence>
<comment type="subcellular location">
    <subcellularLocation>
        <location evidence="1">Membrane</location>
    </subcellularLocation>
</comment>
<feature type="repeat" description="TNFR-Cys" evidence="7">
    <location>
        <begin position="77"/>
        <end position="117"/>
    </location>
</feature>
<feature type="disulfide bond" evidence="7">
    <location>
        <begin position="119"/>
        <end position="134"/>
    </location>
</feature>
<evidence type="ECO:0000256" key="1">
    <source>
        <dbReference type="ARBA" id="ARBA00004370"/>
    </source>
</evidence>
<feature type="disulfide bond" evidence="7">
    <location>
        <begin position="78"/>
        <end position="93"/>
    </location>
</feature>
<keyword evidence="8" id="KW-0812">Transmembrane</keyword>
<proteinExistence type="predicted"/>
<dbReference type="InterPro" id="IPR052491">
    <property type="entry name" value="TNFRSF10"/>
</dbReference>
<evidence type="ECO:0000256" key="4">
    <source>
        <dbReference type="ARBA" id="ARBA00023157"/>
    </source>
</evidence>
<evidence type="ECO:0000256" key="7">
    <source>
        <dbReference type="PROSITE-ProRule" id="PRU00206"/>
    </source>
</evidence>
<feature type="domain" description="TNFR-Cys" evidence="10">
    <location>
        <begin position="77"/>
        <end position="117"/>
    </location>
</feature>
<feature type="disulfide bond" evidence="7">
    <location>
        <begin position="99"/>
        <end position="117"/>
    </location>
</feature>
<dbReference type="AlphaFoldDB" id="A0A6P5PY21"/>
<dbReference type="GO" id="GO:0005886">
    <property type="term" value="C:plasma membrane"/>
    <property type="evidence" value="ECO:0007669"/>
    <property type="project" value="TreeGrafter"/>
</dbReference>
<keyword evidence="2" id="KW-0677">Repeat</keyword>
<dbReference type="RefSeq" id="XP_021024022.1">
    <property type="nucleotide sequence ID" value="XM_021168363.1"/>
</dbReference>
<feature type="repeat" description="TNFR-Cys" evidence="7">
    <location>
        <begin position="118"/>
        <end position="158"/>
    </location>
</feature>